<proteinExistence type="predicted"/>
<dbReference type="AlphaFoldDB" id="A0A563VRI8"/>
<evidence type="ECO:0000313" key="2">
    <source>
        <dbReference type="EMBL" id="VEP13887.1"/>
    </source>
</evidence>
<keyword evidence="3" id="KW-1185">Reference proteome</keyword>
<dbReference type="Pfam" id="PF10057">
    <property type="entry name" value="MpsC"/>
    <property type="match status" value="1"/>
</dbReference>
<reference evidence="2 3" key="1">
    <citation type="submission" date="2019-01" db="EMBL/GenBank/DDBJ databases">
        <authorList>
            <person name="Brito A."/>
        </authorList>
    </citation>
    <scope>NUCLEOTIDE SEQUENCE [LARGE SCALE GENOMIC DNA]</scope>
    <source>
        <strain evidence="2">1</strain>
    </source>
</reference>
<dbReference type="OrthoDB" id="512464at2"/>
<evidence type="ECO:0000313" key="3">
    <source>
        <dbReference type="Proteomes" id="UP000320055"/>
    </source>
</evidence>
<dbReference type="InterPro" id="IPR018745">
    <property type="entry name" value="MpsC"/>
</dbReference>
<evidence type="ECO:0000259" key="1">
    <source>
        <dbReference type="Pfam" id="PF10057"/>
    </source>
</evidence>
<accession>A0A563VRI8</accession>
<sequence length="137" mass="15105">MAQNLPTSGQLERNLSQSIQKLYRQELEHSPSKVTCQLFGNQLAIVIEDALTAVEKTLANTEEDSKTVKQLNGAINEAIESKLKTLIEEILAVDVHDILFDSTLKTNRTGAIVTLAQPPQVRNPESIPKNKNGKSNK</sequence>
<feature type="domain" description="Na+-translocating membrane potential-generating system MpsC" evidence="1">
    <location>
        <begin position="7"/>
        <end position="117"/>
    </location>
</feature>
<gene>
    <name evidence="2" type="ORF">H1P_2250005</name>
</gene>
<protein>
    <recommendedName>
        <fullName evidence="1">Na+-translocating membrane potential-generating system MpsC domain-containing protein</fullName>
    </recommendedName>
</protein>
<dbReference type="RefSeq" id="WP_144872145.1">
    <property type="nucleotide sequence ID" value="NZ_LR213971.1"/>
</dbReference>
<dbReference type="Proteomes" id="UP000320055">
    <property type="component" value="Unassembled WGS sequence"/>
</dbReference>
<dbReference type="EMBL" id="CAACVJ010000141">
    <property type="protein sequence ID" value="VEP13887.1"/>
    <property type="molecule type" value="Genomic_DNA"/>
</dbReference>
<organism evidence="2 3">
    <name type="scientific">Hyella patelloides LEGE 07179</name>
    <dbReference type="NCBI Taxonomy" id="945734"/>
    <lineage>
        <taxon>Bacteria</taxon>
        <taxon>Bacillati</taxon>
        <taxon>Cyanobacteriota</taxon>
        <taxon>Cyanophyceae</taxon>
        <taxon>Pleurocapsales</taxon>
        <taxon>Hyellaceae</taxon>
        <taxon>Hyella</taxon>
    </lineage>
</organism>
<name>A0A563VRI8_9CYAN</name>